<sequence length="103" mass="11498">MANWHGVRSRSLWPRLVWEEQRCYRNLHMNMDTALWGQARRLGLPYNDFCRSCHNEEEEDCVTSPGELSGVGGSPVGVSSRKGSSIVVYGLGNLTAFVRAAVN</sequence>
<reference evidence="1 2" key="1">
    <citation type="journal article" date="2019" name="Commun. Biol.">
        <title>The bagworm genome reveals a unique fibroin gene that provides high tensile strength.</title>
        <authorList>
            <person name="Kono N."/>
            <person name="Nakamura H."/>
            <person name="Ohtoshi R."/>
            <person name="Tomita M."/>
            <person name="Numata K."/>
            <person name="Arakawa K."/>
        </authorList>
    </citation>
    <scope>NUCLEOTIDE SEQUENCE [LARGE SCALE GENOMIC DNA]</scope>
</reference>
<proteinExistence type="predicted"/>
<protein>
    <submittedName>
        <fullName evidence="1">Uncharacterized protein</fullName>
    </submittedName>
</protein>
<dbReference type="EMBL" id="BGZK01004509">
    <property type="protein sequence ID" value="GBP09380.1"/>
    <property type="molecule type" value="Genomic_DNA"/>
</dbReference>
<dbReference type="Proteomes" id="UP000299102">
    <property type="component" value="Unassembled WGS sequence"/>
</dbReference>
<evidence type="ECO:0000313" key="2">
    <source>
        <dbReference type="Proteomes" id="UP000299102"/>
    </source>
</evidence>
<dbReference type="OrthoDB" id="7489828at2759"/>
<gene>
    <name evidence="1" type="ORF">EVAR_72293_1</name>
</gene>
<name>A0A4C1T753_EUMVA</name>
<evidence type="ECO:0000313" key="1">
    <source>
        <dbReference type="EMBL" id="GBP09380.1"/>
    </source>
</evidence>
<keyword evidence="2" id="KW-1185">Reference proteome</keyword>
<accession>A0A4C1T753</accession>
<dbReference type="AlphaFoldDB" id="A0A4C1T753"/>
<organism evidence="1 2">
    <name type="scientific">Eumeta variegata</name>
    <name type="common">Bagworm moth</name>
    <name type="synonym">Eumeta japonica</name>
    <dbReference type="NCBI Taxonomy" id="151549"/>
    <lineage>
        <taxon>Eukaryota</taxon>
        <taxon>Metazoa</taxon>
        <taxon>Ecdysozoa</taxon>
        <taxon>Arthropoda</taxon>
        <taxon>Hexapoda</taxon>
        <taxon>Insecta</taxon>
        <taxon>Pterygota</taxon>
        <taxon>Neoptera</taxon>
        <taxon>Endopterygota</taxon>
        <taxon>Lepidoptera</taxon>
        <taxon>Glossata</taxon>
        <taxon>Ditrysia</taxon>
        <taxon>Tineoidea</taxon>
        <taxon>Psychidae</taxon>
        <taxon>Oiketicinae</taxon>
        <taxon>Eumeta</taxon>
    </lineage>
</organism>
<comment type="caution">
    <text evidence="1">The sequence shown here is derived from an EMBL/GenBank/DDBJ whole genome shotgun (WGS) entry which is preliminary data.</text>
</comment>